<name>A0A0G0TW17_9BACT</name>
<dbReference type="EMBL" id="LBZW01000018">
    <property type="protein sequence ID" value="KKR79026.1"/>
    <property type="molecule type" value="Genomic_DNA"/>
</dbReference>
<sequence>MEKFENKKNPILGFDELQKQLGIRNVGVGNFILLQDGLREDGYNQYKAIIAYTDPENKITSMEEITVDGGLKESAGHTLRSFSTKEDFATTYEEYAGQFFKEKKSLDKNAYNFREKHETQPLPPDSLVGKSFNDFLVKNEKIKFNFRRGKNSDGEEELYNGFINLKEYLPENMRDVYGSLNVTVEEPEKIKENKNGKVILLINGLRVLSCNYSYEIDSNRVEVEIKSEENL</sequence>
<comment type="caution">
    <text evidence="1">The sequence shown here is derived from an EMBL/GenBank/DDBJ whole genome shotgun (WGS) entry which is preliminary data.</text>
</comment>
<dbReference type="Proteomes" id="UP000034749">
    <property type="component" value="Unassembled WGS sequence"/>
</dbReference>
<dbReference type="AlphaFoldDB" id="A0A0G0TW17"/>
<evidence type="ECO:0000313" key="1">
    <source>
        <dbReference type="EMBL" id="KKR79026.1"/>
    </source>
</evidence>
<reference evidence="1" key="1">
    <citation type="journal article" date="2015" name="Nature">
        <title>rRNA introns, odd ribosomes, and small enigmatic genomes across a large radiation of phyla.</title>
        <authorList>
            <person name="Brown C.T."/>
            <person name="Hug L.A."/>
            <person name="Thomas B.C."/>
            <person name="Sharon I."/>
            <person name="Castelle C.J."/>
            <person name="Singh A."/>
            <person name="Wilkins M.J."/>
            <person name="Williams K.H."/>
            <person name="Banfield J.F."/>
        </authorList>
    </citation>
    <scope>NUCLEOTIDE SEQUENCE [LARGE SCALE GENOMIC DNA]</scope>
</reference>
<accession>A0A0G0TW17</accession>
<organism evidence="1">
    <name type="scientific">Candidatus Nomurabacteria bacterium GW2011_GWA2_40_9</name>
    <dbReference type="NCBI Taxonomy" id="1618734"/>
    <lineage>
        <taxon>Bacteria</taxon>
        <taxon>Candidatus Nomuraibacteriota</taxon>
    </lineage>
</organism>
<protein>
    <submittedName>
        <fullName evidence="1">Uncharacterized protein</fullName>
    </submittedName>
</protein>
<gene>
    <name evidence="1" type="ORF">UU24_C0018G0008</name>
</gene>
<proteinExistence type="predicted"/>